<dbReference type="AlphaFoldDB" id="A0AAV1DWF4"/>
<gene>
    <name evidence="2" type="ORF">OLC1_LOCUS19452</name>
</gene>
<reference evidence="2" key="1">
    <citation type="submission" date="2023-03" db="EMBL/GenBank/DDBJ databases">
        <authorList>
            <person name="Julca I."/>
        </authorList>
    </citation>
    <scope>NUCLEOTIDE SEQUENCE</scope>
</reference>
<dbReference type="Proteomes" id="UP001161247">
    <property type="component" value="Chromosome 7"/>
</dbReference>
<organism evidence="2 3">
    <name type="scientific">Oldenlandia corymbosa var. corymbosa</name>
    <dbReference type="NCBI Taxonomy" id="529605"/>
    <lineage>
        <taxon>Eukaryota</taxon>
        <taxon>Viridiplantae</taxon>
        <taxon>Streptophyta</taxon>
        <taxon>Embryophyta</taxon>
        <taxon>Tracheophyta</taxon>
        <taxon>Spermatophyta</taxon>
        <taxon>Magnoliopsida</taxon>
        <taxon>eudicotyledons</taxon>
        <taxon>Gunneridae</taxon>
        <taxon>Pentapetalae</taxon>
        <taxon>asterids</taxon>
        <taxon>lamiids</taxon>
        <taxon>Gentianales</taxon>
        <taxon>Rubiaceae</taxon>
        <taxon>Rubioideae</taxon>
        <taxon>Spermacoceae</taxon>
        <taxon>Hedyotis-Oldenlandia complex</taxon>
        <taxon>Oldenlandia</taxon>
    </lineage>
</organism>
<evidence type="ECO:0000256" key="1">
    <source>
        <dbReference type="SAM" id="MobiDB-lite"/>
    </source>
</evidence>
<feature type="region of interest" description="Disordered" evidence="1">
    <location>
        <begin position="158"/>
        <end position="197"/>
    </location>
</feature>
<name>A0AAV1DWF4_OLDCO</name>
<evidence type="ECO:0000313" key="2">
    <source>
        <dbReference type="EMBL" id="CAI9112215.1"/>
    </source>
</evidence>
<dbReference type="EMBL" id="OX459124">
    <property type="protein sequence ID" value="CAI9112215.1"/>
    <property type="molecule type" value="Genomic_DNA"/>
</dbReference>
<protein>
    <submittedName>
        <fullName evidence="2">OLC1v1012630C1</fullName>
    </submittedName>
</protein>
<evidence type="ECO:0000313" key="3">
    <source>
        <dbReference type="Proteomes" id="UP001161247"/>
    </source>
</evidence>
<proteinExistence type="predicted"/>
<accession>A0AAV1DWF4</accession>
<sequence>MELERREMLLEELAHFVEDAQDSGCLTLNTFTKKIFEEIAAELHKRFPNHRPFSDVDMYVISDDLPFGCNDDAVYFVVSLFFVKDDPKCKKFREQGVPHYEECTNLFSKTTATGGYRVETSVVARDSDQERQVEQHFRGTSVHKIGGVTATYEARRVHEAGASSRKSGKGKRSLHSGGSEGRLSKKSCDEQMDVAVA</sequence>
<keyword evidence="3" id="KW-1185">Reference proteome</keyword>